<dbReference type="PANTHER" id="PTHR16487:SF0">
    <property type="entry name" value="PROTEIN PHOSPHATASE 4 REGULATORY SUBUNIT 2-RELATED"/>
    <property type="match status" value="1"/>
</dbReference>
<feature type="compositionally biased region" description="Acidic residues" evidence="2">
    <location>
        <begin position="393"/>
        <end position="402"/>
    </location>
</feature>
<comment type="caution">
    <text evidence="3">The sequence shown here is derived from an EMBL/GenBank/DDBJ whole genome shotgun (WGS) entry which is preliminary data.</text>
</comment>
<feature type="region of interest" description="Disordered" evidence="2">
    <location>
        <begin position="149"/>
        <end position="268"/>
    </location>
</feature>
<dbReference type="PANTHER" id="PTHR16487">
    <property type="entry name" value="PPP4R2-RELATED PROTEIN"/>
    <property type="match status" value="1"/>
</dbReference>
<feature type="compositionally biased region" description="Basic and acidic residues" evidence="2">
    <location>
        <begin position="151"/>
        <end position="166"/>
    </location>
</feature>
<dbReference type="EMBL" id="JAAAIM010002082">
    <property type="protein sequence ID" value="KAG0274157.1"/>
    <property type="molecule type" value="Genomic_DNA"/>
</dbReference>
<sequence length="518" mass="55603">MAGHHSPSPSFLSPPPPPQQQQQEDEAPSTSDRLDIIRQIALTNQLMYRHNSTTLSLLNPPSVPWEELRKVLKDELEQVLDSNQLTYTASRVTNPLTTALTAIPNTATTITATSIAEEAASSIVDATIANQEHVATGGEAVSTDATTTIKTSDDDQPHVPEHDQEQRQQTQETQAQDAVTTATVAAAADAAVKKPEESASEAEEGQATSSETSSVSKNDTPDGAEAKDKENHEGSNGPTPVGKHGEDDKKEKTPEQQEQEQLASEDTATVIPISINTLVIETPQGYHDRIKCLLDAFSSAPFTIQRVCELISSPTEHHTNLIKYLRAVEKVLMITSSINEFSNPAYNGPSALDEKDDDPHQDRDDRTINGDYTQSRNLDFSLITKRPSSDGSDGSDEDDEFEAGVQAARNSSNMNDKEAYDAVLADVDAFEAQFGKGKDVKLEDEDLEDEDEEGLPSLEAVGDAADTTTTATTAAGDVAEEMDVDVDQVAAGAATTTSTMEGVESETATEGSMEVDQA</sequence>
<feature type="region of interest" description="Disordered" evidence="2">
    <location>
        <begin position="343"/>
        <end position="414"/>
    </location>
</feature>
<feature type="compositionally biased region" description="Basic and acidic residues" evidence="2">
    <location>
        <begin position="357"/>
        <end position="368"/>
    </location>
</feature>
<feature type="compositionally biased region" description="Basic and acidic residues" evidence="2">
    <location>
        <begin position="224"/>
        <end position="233"/>
    </location>
</feature>
<feature type="compositionally biased region" description="Low complexity" evidence="2">
    <location>
        <begin position="167"/>
        <end position="190"/>
    </location>
</feature>
<feature type="region of interest" description="Disordered" evidence="2">
    <location>
        <begin position="1"/>
        <end position="32"/>
    </location>
</feature>
<gene>
    <name evidence="3" type="primary">PPP4R2</name>
    <name evidence="3" type="ORF">BGZ96_004465</name>
</gene>
<dbReference type="Proteomes" id="UP001194696">
    <property type="component" value="Unassembled WGS sequence"/>
</dbReference>
<feature type="compositionally biased region" description="Acidic residues" evidence="2">
    <location>
        <begin position="442"/>
        <end position="454"/>
    </location>
</feature>
<dbReference type="InterPro" id="IPR015267">
    <property type="entry name" value="PPP4R2"/>
</dbReference>
<feature type="compositionally biased region" description="Low complexity" evidence="2">
    <location>
        <begin position="1"/>
        <end position="11"/>
    </location>
</feature>
<reference evidence="3 4" key="1">
    <citation type="journal article" date="2020" name="Fungal Divers.">
        <title>Resolving the Mortierellaceae phylogeny through synthesis of multi-gene phylogenetics and phylogenomics.</title>
        <authorList>
            <person name="Vandepol N."/>
            <person name="Liber J."/>
            <person name="Desiro A."/>
            <person name="Na H."/>
            <person name="Kennedy M."/>
            <person name="Barry K."/>
            <person name="Grigoriev I.V."/>
            <person name="Miller A.N."/>
            <person name="O'Donnell K."/>
            <person name="Stajich J.E."/>
            <person name="Bonito G."/>
        </authorList>
    </citation>
    <scope>NUCLEOTIDE SEQUENCE [LARGE SCALE GENOMIC DNA]</scope>
    <source>
        <strain evidence="3 4">AD045</strain>
    </source>
</reference>
<accession>A0ABQ7JI44</accession>
<evidence type="ECO:0000313" key="4">
    <source>
        <dbReference type="Proteomes" id="UP001194696"/>
    </source>
</evidence>
<organism evidence="3 4">
    <name type="scientific">Linnemannia gamsii</name>
    <dbReference type="NCBI Taxonomy" id="64522"/>
    <lineage>
        <taxon>Eukaryota</taxon>
        <taxon>Fungi</taxon>
        <taxon>Fungi incertae sedis</taxon>
        <taxon>Mucoromycota</taxon>
        <taxon>Mortierellomycotina</taxon>
        <taxon>Mortierellomycetes</taxon>
        <taxon>Mortierellales</taxon>
        <taxon>Mortierellaceae</taxon>
        <taxon>Linnemannia</taxon>
    </lineage>
</organism>
<feature type="compositionally biased region" description="Basic and acidic residues" evidence="2">
    <location>
        <begin position="243"/>
        <end position="255"/>
    </location>
</feature>
<feature type="compositionally biased region" description="Low complexity" evidence="2">
    <location>
        <begin position="487"/>
        <end position="497"/>
    </location>
</feature>
<proteinExistence type="inferred from homology"/>
<name>A0ABQ7JI44_9FUNG</name>
<evidence type="ECO:0000256" key="1">
    <source>
        <dbReference type="ARBA" id="ARBA00009207"/>
    </source>
</evidence>
<feature type="region of interest" description="Disordered" evidence="2">
    <location>
        <begin position="436"/>
        <end position="518"/>
    </location>
</feature>
<protein>
    <submittedName>
        <fullName evidence="3">Protein phosphatase 4, regulatory subunit 2</fullName>
    </submittedName>
</protein>
<evidence type="ECO:0000313" key="3">
    <source>
        <dbReference type="EMBL" id="KAG0274157.1"/>
    </source>
</evidence>
<keyword evidence="4" id="KW-1185">Reference proteome</keyword>
<dbReference type="Pfam" id="PF09184">
    <property type="entry name" value="PPP4R2"/>
    <property type="match status" value="1"/>
</dbReference>
<evidence type="ECO:0000256" key="2">
    <source>
        <dbReference type="SAM" id="MobiDB-lite"/>
    </source>
</evidence>
<comment type="similarity">
    <text evidence="1">Belongs to the PPP4R2 family.</text>
</comment>
<feature type="compositionally biased region" description="Low complexity" evidence="2">
    <location>
        <begin position="205"/>
        <end position="214"/>
    </location>
</feature>
<feature type="compositionally biased region" description="Low complexity" evidence="2">
    <location>
        <begin position="460"/>
        <end position="477"/>
    </location>
</feature>